<dbReference type="EMBL" id="AODF01000027">
    <property type="protein sequence ID" value="EUJ28794.1"/>
    <property type="molecule type" value="Genomic_DNA"/>
</dbReference>
<accession>A0ABN0RD58</accession>
<feature type="domain" description="7,8-dihydro-6-hydroxymethylpterin-pyrophosphokinase" evidence="9">
    <location>
        <begin position="88"/>
        <end position="99"/>
    </location>
</feature>
<comment type="caution">
    <text evidence="10">The sequence shown here is derived from an EMBL/GenBank/DDBJ whole genome shotgun (WGS) entry which is preliminary data.</text>
</comment>
<dbReference type="Gene3D" id="3.30.70.560">
    <property type="entry name" value="7,8-Dihydro-6-hydroxymethylpterin-pyrophosphokinase HPPK"/>
    <property type="match status" value="1"/>
</dbReference>
<keyword evidence="5" id="KW-0547">Nucleotide-binding</keyword>
<proteinExistence type="predicted"/>
<evidence type="ECO:0000256" key="1">
    <source>
        <dbReference type="ARBA" id="ARBA00000198"/>
    </source>
</evidence>
<evidence type="ECO:0000259" key="9">
    <source>
        <dbReference type="PROSITE" id="PS00794"/>
    </source>
</evidence>
<dbReference type="Proteomes" id="UP000019249">
    <property type="component" value="Unassembled WGS sequence"/>
</dbReference>
<protein>
    <recommendedName>
        <fullName evidence="3">2-amino-4-hydroxy-6-hydroxymethyldihydropteridine diphosphokinase</fullName>
        <ecNumber evidence="3">2.7.6.3</ecNumber>
    </recommendedName>
</protein>
<dbReference type="RefSeq" id="WP_036097860.1">
    <property type="nucleotide sequence ID" value="NZ_AODF01000027.1"/>
</dbReference>
<comment type="pathway">
    <text evidence="2">Cofactor biosynthesis; tetrahydrofolate biosynthesis; 2-amino-4-hydroxy-6-hydroxymethyl-7,8-dihydropteridine diphosphate from 7,8-dihydroneopterin triphosphate: step 4/4.</text>
</comment>
<evidence type="ECO:0000256" key="7">
    <source>
        <dbReference type="ARBA" id="ARBA00022840"/>
    </source>
</evidence>
<evidence type="ECO:0000313" key="11">
    <source>
        <dbReference type="Proteomes" id="UP000019249"/>
    </source>
</evidence>
<evidence type="ECO:0000256" key="5">
    <source>
        <dbReference type="ARBA" id="ARBA00022741"/>
    </source>
</evidence>
<evidence type="ECO:0000256" key="8">
    <source>
        <dbReference type="ARBA" id="ARBA00022909"/>
    </source>
</evidence>
<dbReference type="CDD" id="cd00483">
    <property type="entry name" value="HPPK"/>
    <property type="match status" value="1"/>
</dbReference>
<evidence type="ECO:0000256" key="2">
    <source>
        <dbReference type="ARBA" id="ARBA00005051"/>
    </source>
</evidence>
<keyword evidence="8" id="KW-0289">Folate biosynthesis</keyword>
<dbReference type="InterPro" id="IPR035907">
    <property type="entry name" value="Hppk_sf"/>
</dbReference>
<dbReference type="EC" id="2.7.6.3" evidence="3"/>
<gene>
    <name evidence="10" type="ORF">MFLO_11599</name>
</gene>
<keyword evidence="6" id="KW-0418">Kinase</keyword>
<dbReference type="PANTHER" id="PTHR43071:SF1">
    <property type="entry name" value="2-AMINO-4-HYDROXY-6-HYDROXYMETHYLDIHYDROPTERIDINE PYROPHOSPHOKINASE"/>
    <property type="match status" value="1"/>
</dbReference>
<evidence type="ECO:0000256" key="3">
    <source>
        <dbReference type="ARBA" id="ARBA00013253"/>
    </source>
</evidence>
<dbReference type="PROSITE" id="PS00794">
    <property type="entry name" value="HPPK"/>
    <property type="match status" value="1"/>
</dbReference>
<dbReference type="SUPFAM" id="SSF55083">
    <property type="entry name" value="6-hydroxymethyl-7,8-dihydropterin pyrophosphokinase, HPPK"/>
    <property type="match status" value="1"/>
</dbReference>
<name>A0ABN0RD58_9LIST</name>
<evidence type="ECO:0000313" key="10">
    <source>
        <dbReference type="EMBL" id="EUJ28794.1"/>
    </source>
</evidence>
<keyword evidence="11" id="KW-1185">Reference proteome</keyword>
<keyword evidence="7" id="KW-0067">ATP-binding</keyword>
<comment type="catalytic activity">
    <reaction evidence="1">
        <text>6-hydroxymethyl-7,8-dihydropterin + ATP = (7,8-dihydropterin-6-yl)methyl diphosphate + AMP + H(+)</text>
        <dbReference type="Rhea" id="RHEA:11412"/>
        <dbReference type="ChEBI" id="CHEBI:15378"/>
        <dbReference type="ChEBI" id="CHEBI:30616"/>
        <dbReference type="ChEBI" id="CHEBI:44841"/>
        <dbReference type="ChEBI" id="CHEBI:72950"/>
        <dbReference type="ChEBI" id="CHEBI:456215"/>
        <dbReference type="EC" id="2.7.6.3"/>
    </reaction>
</comment>
<reference evidence="10 11" key="1">
    <citation type="journal article" date="2014" name="Int. J. Syst. Evol. Microbiol.">
        <title>Listeria floridensis sp. nov., Listeria aquatica sp. nov., Listeria cornellensis sp. nov., Listeria riparia sp. nov. and Listeria grandensis sp. nov., from agricultural and natural environments.</title>
        <authorList>
            <person name="den Bakker H.C."/>
            <person name="Warchocki S."/>
            <person name="Wright E.M."/>
            <person name="Allred A.F."/>
            <person name="Ahlstrom C."/>
            <person name="Manuel C.S."/>
            <person name="Stasiewicz M.J."/>
            <person name="Burrell A."/>
            <person name="Roof S."/>
            <person name="Strawn L."/>
            <person name="Fortes E.D."/>
            <person name="Nightingale K.K."/>
            <person name="Kephart D."/>
            <person name="Wiedmann M."/>
        </authorList>
    </citation>
    <scope>NUCLEOTIDE SEQUENCE [LARGE SCALE GENOMIC DNA]</scope>
    <source>
        <strain evidence="10 11">FSL S10-1187</strain>
    </source>
</reference>
<evidence type="ECO:0000256" key="4">
    <source>
        <dbReference type="ARBA" id="ARBA00022679"/>
    </source>
</evidence>
<sequence length="159" mass="17993">MKTAYLSLGTNVGDKLQNLNAAVRQLRQANGIDVAKISGVYETAPVGYEDQDIFYNIALEIKTSLSPNELLETCLGIEAELGRVRLFKWGPRLIDIDILLYEDLKINTETLKIPHPYMKERAFVMLPLQEIANSVAQNYLQEALIKDQEVKLTHFKIEG</sequence>
<dbReference type="PANTHER" id="PTHR43071">
    <property type="entry name" value="2-AMINO-4-HYDROXY-6-HYDROXYMETHYLDIHYDROPTERIDINE PYROPHOSPHOKINASE"/>
    <property type="match status" value="1"/>
</dbReference>
<dbReference type="InterPro" id="IPR000550">
    <property type="entry name" value="Hppk"/>
</dbReference>
<keyword evidence="4" id="KW-0808">Transferase</keyword>
<organism evidence="10 11">
    <name type="scientific">Listeria floridensis FSL S10-1187</name>
    <dbReference type="NCBI Taxonomy" id="1265817"/>
    <lineage>
        <taxon>Bacteria</taxon>
        <taxon>Bacillati</taxon>
        <taxon>Bacillota</taxon>
        <taxon>Bacilli</taxon>
        <taxon>Bacillales</taxon>
        <taxon>Listeriaceae</taxon>
        <taxon>Listeria</taxon>
    </lineage>
</organism>
<dbReference type="Pfam" id="PF01288">
    <property type="entry name" value="HPPK"/>
    <property type="match status" value="1"/>
</dbReference>
<evidence type="ECO:0000256" key="6">
    <source>
        <dbReference type="ARBA" id="ARBA00022777"/>
    </source>
</evidence>
<dbReference type="NCBIfam" id="TIGR01498">
    <property type="entry name" value="folK"/>
    <property type="match status" value="1"/>
</dbReference>